<gene>
    <name evidence="2" type="ORF">TM35_000074320</name>
</gene>
<reference evidence="2 3" key="1">
    <citation type="submission" date="2017-03" db="EMBL/GenBank/DDBJ databases">
        <title>An alternative strategy for trypanosome survival in the mammalian bloodstream revealed through genome and transcriptome analysis of the ubiquitous bovine parasite Trypanosoma (Megatrypanum) theileri.</title>
        <authorList>
            <person name="Kelly S."/>
            <person name="Ivens A."/>
            <person name="Mott A."/>
            <person name="O'Neill E."/>
            <person name="Emms D."/>
            <person name="Macleod O."/>
            <person name="Voorheis P."/>
            <person name="Matthews J."/>
            <person name="Matthews K."/>
            <person name="Carrington M."/>
        </authorList>
    </citation>
    <scope>NUCLEOTIDE SEQUENCE [LARGE SCALE GENOMIC DNA]</scope>
    <source>
        <strain evidence="2">Edinburgh</strain>
    </source>
</reference>
<dbReference type="OrthoDB" id="242504at2759"/>
<evidence type="ECO:0000313" key="3">
    <source>
        <dbReference type="Proteomes" id="UP000192257"/>
    </source>
</evidence>
<keyword evidence="3" id="KW-1185">Reference proteome</keyword>
<dbReference type="GeneID" id="39983658"/>
<dbReference type="VEuPathDB" id="TriTrypDB:TM35_000074320"/>
<dbReference type="RefSeq" id="XP_028885074.1">
    <property type="nucleotide sequence ID" value="XM_029023878.1"/>
</dbReference>
<dbReference type="Proteomes" id="UP000192257">
    <property type="component" value="Unassembled WGS sequence"/>
</dbReference>
<sequence>MKPAEVYASMMDMDASLVRHYLVGATNEPDEVIVTELLELKNLIANLDPKVARDVIVSKSGDRVGTLECLRHLGEVHSTKVEKKEHKAEGNEKRKEKGFFDWLFGKKSKHETAKVSRDTPKAKNHEKTVHHPETANKPEVKQSNGVEHSENGGEGSIPSDATHRQLTPDNSSELTKRYFGRPAPIKCPEEERLSNEYNFASSASTVHGSTIDPGDEFQAIYSQFVNMAKKS</sequence>
<evidence type="ECO:0000313" key="2">
    <source>
        <dbReference type="EMBL" id="ORC91008.1"/>
    </source>
</evidence>
<feature type="region of interest" description="Disordered" evidence="1">
    <location>
        <begin position="111"/>
        <end position="182"/>
    </location>
</feature>
<feature type="compositionally biased region" description="Polar residues" evidence="1">
    <location>
        <begin position="164"/>
        <end position="173"/>
    </location>
</feature>
<proteinExistence type="predicted"/>
<dbReference type="EMBL" id="NBCO01000007">
    <property type="protein sequence ID" value="ORC91008.1"/>
    <property type="molecule type" value="Genomic_DNA"/>
</dbReference>
<protein>
    <submittedName>
        <fullName evidence="2">Uncharacterized protein</fullName>
    </submittedName>
</protein>
<evidence type="ECO:0000256" key="1">
    <source>
        <dbReference type="SAM" id="MobiDB-lite"/>
    </source>
</evidence>
<dbReference type="AlphaFoldDB" id="A0A1X0P2F2"/>
<organism evidence="2 3">
    <name type="scientific">Trypanosoma theileri</name>
    <dbReference type="NCBI Taxonomy" id="67003"/>
    <lineage>
        <taxon>Eukaryota</taxon>
        <taxon>Discoba</taxon>
        <taxon>Euglenozoa</taxon>
        <taxon>Kinetoplastea</taxon>
        <taxon>Metakinetoplastina</taxon>
        <taxon>Trypanosomatida</taxon>
        <taxon>Trypanosomatidae</taxon>
        <taxon>Trypanosoma</taxon>
    </lineage>
</organism>
<comment type="caution">
    <text evidence="2">The sequence shown here is derived from an EMBL/GenBank/DDBJ whole genome shotgun (WGS) entry which is preliminary data.</text>
</comment>
<feature type="compositionally biased region" description="Basic and acidic residues" evidence="1">
    <location>
        <begin position="111"/>
        <end position="140"/>
    </location>
</feature>
<accession>A0A1X0P2F2</accession>
<name>A0A1X0P2F2_9TRYP</name>